<sequence length="319" mass="36462">EARQKIVGSDADGTITACYVDGSTFVTLFRESQTETRAFDLISDQSLDYCDLAIADQSVLILTLQKLYCIGPDGSVNSTELFAHDVFNAAYIPLAHRRLRVLKWIESGRIFEIYSVVDDVIYTHQLTEDANDIRFIMQRNPGVGSITAWTSWTTQEPTFYVAGPLGIVCMDGGDRRHGLFPRPTKMVVLDHQKLQQTTKIDNVQIHYLQWTTFCLHNGHLVRYQRSIKYYDNPPERPDVDPGPYESIICMNLERKAFIFLRRDGQLEYAMLGAIEDPQGFQLEFIVPRRSWRFKPGCADDPVFTIPYIFDGDENGARIT</sequence>
<reference evidence="1" key="1">
    <citation type="submission" date="2023-06" db="EMBL/GenBank/DDBJ databases">
        <authorList>
            <person name="Delattre M."/>
        </authorList>
    </citation>
    <scope>NUCLEOTIDE SEQUENCE</scope>
    <source>
        <strain evidence="1">AF72</strain>
    </source>
</reference>
<keyword evidence="2" id="KW-1185">Reference proteome</keyword>
<evidence type="ECO:0000313" key="2">
    <source>
        <dbReference type="Proteomes" id="UP001177023"/>
    </source>
</evidence>
<gene>
    <name evidence="1" type="ORF">MSPICULIGERA_LOCUS9259</name>
</gene>
<evidence type="ECO:0000313" key="1">
    <source>
        <dbReference type="EMBL" id="CAJ0570825.1"/>
    </source>
</evidence>
<proteinExistence type="predicted"/>
<comment type="caution">
    <text evidence="1">The sequence shown here is derived from an EMBL/GenBank/DDBJ whole genome shotgun (WGS) entry which is preliminary data.</text>
</comment>
<organism evidence="1 2">
    <name type="scientific">Mesorhabditis spiculigera</name>
    <dbReference type="NCBI Taxonomy" id="96644"/>
    <lineage>
        <taxon>Eukaryota</taxon>
        <taxon>Metazoa</taxon>
        <taxon>Ecdysozoa</taxon>
        <taxon>Nematoda</taxon>
        <taxon>Chromadorea</taxon>
        <taxon>Rhabditida</taxon>
        <taxon>Rhabditina</taxon>
        <taxon>Rhabditomorpha</taxon>
        <taxon>Rhabditoidea</taxon>
        <taxon>Rhabditidae</taxon>
        <taxon>Mesorhabditinae</taxon>
        <taxon>Mesorhabditis</taxon>
    </lineage>
</organism>
<dbReference type="Proteomes" id="UP001177023">
    <property type="component" value="Unassembled WGS sequence"/>
</dbReference>
<dbReference type="AlphaFoldDB" id="A0AA36CMM3"/>
<feature type="non-terminal residue" evidence="1">
    <location>
        <position position="1"/>
    </location>
</feature>
<feature type="non-terminal residue" evidence="1">
    <location>
        <position position="319"/>
    </location>
</feature>
<accession>A0AA36CMM3</accession>
<protein>
    <submittedName>
        <fullName evidence="1">Uncharacterized protein</fullName>
    </submittedName>
</protein>
<dbReference type="EMBL" id="CATQJA010002486">
    <property type="protein sequence ID" value="CAJ0570825.1"/>
    <property type="molecule type" value="Genomic_DNA"/>
</dbReference>
<name>A0AA36CMM3_9BILA</name>